<gene>
    <name evidence="7" type="ORF">LCGC14_2099370</name>
</gene>
<evidence type="ECO:0000256" key="2">
    <source>
        <dbReference type="ARBA" id="ARBA00022475"/>
    </source>
</evidence>
<evidence type="ECO:0000256" key="3">
    <source>
        <dbReference type="ARBA" id="ARBA00022692"/>
    </source>
</evidence>
<evidence type="ECO:0000313" key="7">
    <source>
        <dbReference type="EMBL" id="KKL70991.1"/>
    </source>
</evidence>
<reference evidence="7" key="1">
    <citation type="journal article" date="2015" name="Nature">
        <title>Complex archaea that bridge the gap between prokaryotes and eukaryotes.</title>
        <authorList>
            <person name="Spang A."/>
            <person name="Saw J.H."/>
            <person name="Jorgensen S.L."/>
            <person name="Zaremba-Niedzwiedzka K."/>
            <person name="Martijn J."/>
            <person name="Lind A.E."/>
            <person name="van Eijk R."/>
            <person name="Schleper C."/>
            <person name="Guy L."/>
            <person name="Ettema T.J."/>
        </authorList>
    </citation>
    <scope>NUCLEOTIDE SEQUENCE</scope>
</reference>
<feature type="transmembrane region" description="Helical" evidence="6">
    <location>
        <begin position="148"/>
        <end position="169"/>
    </location>
</feature>
<proteinExistence type="predicted"/>
<feature type="transmembrane region" description="Helical" evidence="6">
    <location>
        <begin position="78"/>
        <end position="104"/>
    </location>
</feature>
<feature type="transmembrane region" description="Helical" evidence="6">
    <location>
        <begin position="116"/>
        <end position="136"/>
    </location>
</feature>
<evidence type="ECO:0000256" key="1">
    <source>
        <dbReference type="ARBA" id="ARBA00004651"/>
    </source>
</evidence>
<feature type="non-terminal residue" evidence="7">
    <location>
        <position position="271"/>
    </location>
</feature>
<name>A0A0F9EXL6_9ZZZZ</name>
<keyword evidence="3 6" id="KW-0812">Transmembrane</keyword>
<feature type="transmembrane region" description="Helical" evidence="6">
    <location>
        <begin position="175"/>
        <end position="196"/>
    </location>
</feature>
<dbReference type="PANTHER" id="PTHR30250:SF11">
    <property type="entry name" value="O-ANTIGEN TRANSPORTER-RELATED"/>
    <property type="match status" value="1"/>
</dbReference>
<dbReference type="GO" id="GO:0005886">
    <property type="term" value="C:plasma membrane"/>
    <property type="evidence" value="ECO:0007669"/>
    <property type="project" value="UniProtKB-SubCell"/>
</dbReference>
<comment type="caution">
    <text evidence="7">The sequence shown here is derived from an EMBL/GenBank/DDBJ whole genome shotgun (WGS) entry which is preliminary data.</text>
</comment>
<keyword evidence="5 6" id="KW-0472">Membrane</keyword>
<evidence type="ECO:0000256" key="5">
    <source>
        <dbReference type="ARBA" id="ARBA00023136"/>
    </source>
</evidence>
<keyword evidence="2" id="KW-1003">Cell membrane</keyword>
<evidence type="ECO:0008006" key="8">
    <source>
        <dbReference type="Google" id="ProtNLM"/>
    </source>
</evidence>
<evidence type="ECO:0000256" key="4">
    <source>
        <dbReference type="ARBA" id="ARBA00022989"/>
    </source>
</evidence>
<comment type="subcellular location">
    <subcellularLocation>
        <location evidence="1">Cell membrane</location>
        <topology evidence="1">Multi-pass membrane protein</topology>
    </subcellularLocation>
</comment>
<feature type="transmembrane region" description="Helical" evidence="6">
    <location>
        <begin position="12"/>
        <end position="31"/>
    </location>
</feature>
<organism evidence="7">
    <name type="scientific">marine sediment metagenome</name>
    <dbReference type="NCBI Taxonomy" id="412755"/>
    <lineage>
        <taxon>unclassified sequences</taxon>
        <taxon>metagenomes</taxon>
        <taxon>ecological metagenomes</taxon>
    </lineage>
</organism>
<keyword evidence="4 6" id="KW-1133">Transmembrane helix</keyword>
<accession>A0A0F9EXL6</accession>
<feature type="transmembrane region" description="Helical" evidence="6">
    <location>
        <begin position="43"/>
        <end position="66"/>
    </location>
</feature>
<sequence>MKKIWKRIFRHYVSALSGAAFTRLISFVTAIEIARALSVEDFGYFSFFFVTMHIIKSVLYVLDINYIKEIDSDLKEEYIGLLVFAKFAVSVVVIAFLLPVVFLYTFYFPLEGFQKMLVYGVLAGVMFGLLNSLATYYREQFKFFRSSLIGSFFTYMVFMAISFYVFVLHSLTLEIVLNVFVLSSFAMSVMVIVVFLGPLRSVAREGGALVKKLRGFLSTMRGMWSAHLITVVGQRIDVVILPFIFAPHEIGLYGAAVRISQIVQFLVDSIV</sequence>
<dbReference type="PANTHER" id="PTHR30250">
    <property type="entry name" value="PST FAMILY PREDICTED COLANIC ACID TRANSPORTER"/>
    <property type="match status" value="1"/>
</dbReference>
<protein>
    <recommendedName>
        <fullName evidence="8">Polysaccharide biosynthesis protein C-terminal domain-containing protein</fullName>
    </recommendedName>
</protein>
<dbReference type="EMBL" id="LAZR01025727">
    <property type="protein sequence ID" value="KKL70991.1"/>
    <property type="molecule type" value="Genomic_DNA"/>
</dbReference>
<evidence type="ECO:0000256" key="6">
    <source>
        <dbReference type="SAM" id="Phobius"/>
    </source>
</evidence>
<dbReference type="InterPro" id="IPR050833">
    <property type="entry name" value="Poly_Biosynth_Transport"/>
</dbReference>
<dbReference type="AlphaFoldDB" id="A0A0F9EXL6"/>